<dbReference type="Gene3D" id="2.40.160.20">
    <property type="match status" value="1"/>
</dbReference>
<dbReference type="Pfam" id="PF00691">
    <property type="entry name" value="OmpA"/>
    <property type="match status" value="1"/>
</dbReference>
<protein>
    <submittedName>
        <fullName evidence="12">OmpA family protein</fullName>
    </submittedName>
</protein>
<accession>A0A5Q0BF19</accession>
<dbReference type="InParanoid" id="A0A5Q0BF19"/>
<proteinExistence type="predicted"/>
<sequence>MKKRLMTMGLASIAVMGSVAQAEEFLDDRFYVAPFGTYLQPGGNTNGYGGWGAGAGFGKILDEHFNVEVRAFWENYQSSRVNPGVGTSNAVNTQWRGKVGNWNGQTDLTGGTIDGQFYFFRDTLSPYVVAAIGGMNTSGPQPWTKLANGASNASFIFETGVGATYEVLDNLLLRADIRYRINTAPTTGGNSYTTANGVTYSNSGSGVLNDMLINFGVVIPFGDKPKPTALAAAPAPVAAAKNECATRDTDHDGVNDCDDKCPGTMAGAKVDEVGCPLSIELKGVNFKVDSAELLPESKRILDRVAEQLIAYPTKKDIEVVGHTSTEASVKHNQALSERRSESVVQYLKWAGVKNKLHAVGMGESHPLIPHERNEADRTVNRRVQLVWRGEPDYKTK</sequence>
<gene>
    <name evidence="12" type="ORF">F6R98_03000</name>
</gene>
<keyword evidence="3" id="KW-1134">Transmembrane beta strand</keyword>
<evidence type="ECO:0000256" key="10">
    <source>
        <dbReference type="SAM" id="SignalP"/>
    </source>
</evidence>
<evidence type="ECO:0000256" key="7">
    <source>
        <dbReference type="ARBA" id="ARBA00023136"/>
    </source>
</evidence>
<evidence type="ECO:0000256" key="6">
    <source>
        <dbReference type="ARBA" id="ARBA00023114"/>
    </source>
</evidence>
<keyword evidence="7 9" id="KW-0472">Membrane</keyword>
<keyword evidence="2" id="KW-0813">Transport</keyword>
<evidence type="ECO:0000256" key="9">
    <source>
        <dbReference type="PROSITE-ProRule" id="PRU00473"/>
    </source>
</evidence>
<feature type="chain" id="PRO_5024879444" evidence="10">
    <location>
        <begin position="23"/>
        <end position="396"/>
    </location>
</feature>
<dbReference type="InterPro" id="IPR028974">
    <property type="entry name" value="TSP_type-3_rpt"/>
</dbReference>
<dbReference type="GO" id="GO:0015288">
    <property type="term" value="F:porin activity"/>
    <property type="evidence" value="ECO:0007669"/>
    <property type="project" value="UniProtKB-KW"/>
</dbReference>
<dbReference type="GO" id="GO:0006811">
    <property type="term" value="P:monoatomic ion transport"/>
    <property type="evidence" value="ECO:0007669"/>
    <property type="project" value="UniProtKB-KW"/>
</dbReference>
<keyword evidence="10" id="KW-0732">Signal</keyword>
<dbReference type="RefSeq" id="WP_153247706.1">
    <property type="nucleotide sequence ID" value="NZ_CP044205.1"/>
</dbReference>
<dbReference type="KEGG" id="mmob:F6R98_03000"/>
<keyword evidence="8" id="KW-0998">Cell outer membrane</keyword>
<evidence type="ECO:0000259" key="11">
    <source>
        <dbReference type="PROSITE" id="PS51123"/>
    </source>
</evidence>
<dbReference type="Gene3D" id="3.30.1330.60">
    <property type="entry name" value="OmpA-like domain"/>
    <property type="match status" value="1"/>
</dbReference>
<dbReference type="InterPro" id="IPR011250">
    <property type="entry name" value="OMP/PagP_B-barrel"/>
</dbReference>
<dbReference type="OrthoDB" id="1149075at2"/>
<evidence type="ECO:0000256" key="5">
    <source>
        <dbReference type="ARBA" id="ARBA00023065"/>
    </source>
</evidence>
<comment type="subcellular location">
    <subcellularLocation>
        <location evidence="1">Cell outer membrane</location>
        <topology evidence="1">Multi-pass membrane protein</topology>
    </subcellularLocation>
</comment>
<keyword evidence="13" id="KW-1185">Reference proteome</keyword>
<keyword evidence="5" id="KW-0406">Ion transport</keyword>
<dbReference type="InterPro" id="IPR006665">
    <property type="entry name" value="OmpA-like"/>
</dbReference>
<organism evidence="12 13">
    <name type="scientific">Candidatus Methylospira mobilis</name>
    <dbReference type="NCBI Taxonomy" id="1808979"/>
    <lineage>
        <taxon>Bacteria</taxon>
        <taxon>Pseudomonadati</taxon>
        <taxon>Pseudomonadota</taxon>
        <taxon>Gammaproteobacteria</taxon>
        <taxon>Methylococcales</taxon>
        <taxon>Methylococcaceae</taxon>
        <taxon>Candidatus Methylospira</taxon>
    </lineage>
</organism>
<feature type="signal peptide" evidence="10">
    <location>
        <begin position="1"/>
        <end position="22"/>
    </location>
</feature>
<evidence type="ECO:0000256" key="8">
    <source>
        <dbReference type="ARBA" id="ARBA00023237"/>
    </source>
</evidence>
<dbReference type="InterPro" id="IPR036737">
    <property type="entry name" value="OmpA-like_sf"/>
</dbReference>
<evidence type="ECO:0000256" key="4">
    <source>
        <dbReference type="ARBA" id="ARBA00022692"/>
    </source>
</evidence>
<feature type="domain" description="OmpA-like" evidence="11">
    <location>
        <begin position="273"/>
        <end position="391"/>
    </location>
</feature>
<dbReference type="CDD" id="cd07185">
    <property type="entry name" value="OmpA_C-like"/>
    <property type="match status" value="1"/>
</dbReference>
<name>A0A5Q0BF19_9GAMM</name>
<evidence type="ECO:0000256" key="1">
    <source>
        <dbReference type="ARBA" id="ARBA00004571"/>
    </source>
</evidence>
<dbReference type="PRINTS" id="PR01021">
    <property type="entry name" value="OMPADOMAIN"/>
</dbReference>
<dbReference type="Proteomes" id="UP000325755">
    <property type="component" value="Chromosome"/>
</dbReference>
<dbReference type="InterPro" id="IPR050330">
    <property type="entry name" value="Bact_OuterMem_StrucFunc"/>
</dbReference>
<dbReference type="GO" id="GO:0046930">
    <property type="term" value="C:pore complex"/>
    <property type="evidence" value="ECO:0007669"/>
    <property type="project" value="UniProtKB-KW"/>
</dbReference>
<evidence type="ECO:0000313" key="12">
    <source>
        <dbReference type="EMBL" id="QFY41722.1"/>
    </source>
</evidence>
<evidence type="ECO:0000256" key="3">
    <source>
        <dbReference type="ARBA" id="ARBA00022452"/>
    </source>
</evidence>
<evidence type="ECO:0000256" key="2">
    <source>
        <dbReference type="ARBA" id="ARBA00022448"/>
    </source>
</evidence>
<keyword evidence="6" id="KW-0626">Porin</keyword>
<dbReference type="AlphaFoldDB" id="A0A5Q0BF19"/>
<reference evidence="12 13" key="1">
    <citation type="submission" date="2019-09" db="EMBL/GenBank/DDBJ databases">
        <title>Ecophysiology of the spiral-shaped methanotroph Methylospira mobilis as revealed by the complete genome sequence.</title>
        <authorList>
            <person name="Oshkin I.Y."/>
            <person name="Dedysh S.N."/>
            <person name="Miroshnikov K."/>
            <person name="Danilova O.V."/>
            <person name="Hakobyan A."/>
            <person name="Liesack W."/>
        </authorList>
    </citation>
    <scope>NUCLEOTIDE SEQUENCE [LARGE SCALE GENOMIC DNA]</scope>
    <source>
        <strain evidence="12 13">Shm1</strain>
    </source>
</reference>
<dbReference type="GO" id="GO:0009279">
    <property type="term" value="C:cell outer membrane"/>
    <property type="evidence" value="ECO:0007669"/>
    <property type="project" value="UniProtKB-SubCell"/>
</dbReference>
<dbReference type="SUPFAM" id="SSF103647">
    <property type="entry name" value="TSP type-3 repeat"/>
    <property type="match status" value="1"/>
</dbReference>
<dbReference type="PANTHER" id="PTHR30329">
    <property type="entry name" value="STATOR ELEMENT OF FLAGELLAR MOTOR COMPLEX"/>
    <property type="match status" value="1"/>
</dbReference>
<dbReference type="SUPFAM" id="SSF56925">
    <property type="entry name" value="OMPA-like"/>
    <property type="match status" value="1"/>
</dbReference>
<dbReference type="GO" id="GO:0005509">
    <property type="term" value="F:calcium ion binding"/>
    <property type="evidence" value="ECO:0007669"/>
    <property type="project" value="InterPro"/>
</dbReference>
<dbReference type="PANTHER" id="PTHR30329:SF21">
    <property type="entry name" value="LIPOPROTEIN YIAD-RELATED"/>
    <property type="match status" value="1"/>
</dbReference>
<dbReference type="EMBL" id="CP044205">
    <property type="protein sequence ID" value="QFY41722.1"/>
    <property type="molecule type" value="Genomic_DNA"/>
</dbReference>
<keyword evidence="4" id="KW-0812">Transmembrane</keyword>
<evidence type="ECO:0000313" key="13">
    <source>
        <dbReference type="Proteomes" id="UP000325755"/>
    </source>
</evidence>
<dbReference type="SUPFAM" id="SSF103088">
    <property type="entry name" value="OmpA-like"/>
    <property type="match status" value="1"/>
</dbReference>
<dbReference type="PROSITE" id="PS51123">
    <property type="entry name" value="OMPA_2"/>
    <property type="match status" value="1"/>
</dbReference>
<dbReference type="InterPro" id="IPR006664">
    <property type="entry name" value="OMP_bac"/>
</dbReference>